<dbReference type="InterPro" id="IPR002937">
    <property type="entry name" value="Amino_oxidase"/>
</dbReference>
<evidence type="ECO:0000313" key="6">
    <source>
        <dbReference type="Proteomes" id="UP000286931"/>
    </source>
</evidence>
<accession>A0A401Z564</accession>
<evidence type="ECO:0000256" key="3">
    <source>
        <dbReference type="ARBA" id="ARBA00040298"/>
    </source>
</evidence>
<protein>
    <recommendedName>
        <fullName evidence="3">Pyridine nucleotide-disulfide oxidoreductase domain-containing protein 2</fullName>
    </recommendedName>
</protein>
<sequence>MAHTVDAVVVGSGVNGLVAAAELAGAGWSVVLVEGNRRLGGFVATEQRTLPGYLHDTYSSWHPLFVSGGAYADLGADLHRHGLEYRNTEDYVTGTVTDDGRVVLGHRDADTTARAFAHAEDRTAYLAMVRRFLDSAEDIGALMGGEPRSPRTLRPALRMLRRERLTGTEAWLRATVTSGRSYCRGEFRGDEADLLWVPWLLHAGLSPDHAQGGLMVPILAATMHGFGLPVVAGGAGNFVHAFEALLAERGVDVRTGTPVERLLVTDGRIGGVVCGGETITARHAVLASVSPTALYGDLLPASAPVPAEVREQARRYRYGRAAMQIHVALSAPLDWRDERLAGVPLLHLSDGSASTAIACAEAEAGLLPRRPTVVVGQQHVLDPSRVPEGAAALWLQLQELPYAPRGDAAGELDTGGGWTKELTHGYVRRVLARIARHAPGLSKRVLAWDAVTPTDLASANPNAVAGDPYGGSAELDQNFLWRPLPAAARHATSVPGLWHIGASTHPGPGLGAGSGHLVAQRLIRAGRRRTGSR</sequence>
<evidence type="ECO:0000256" key="2">
    <source>
        <dbReference type="ARBA" id="ARBA00038825"/>
    </source>
</evidence>
<feature type="domain" description="Amine oxidase" evidence="4">
    <location>
        <begin position="16"/>
        <end position="360"/>
    </location>
</feature>
<dbReference type="AlphaFoldDB" id="A0A401Z564"/>
<evidence type="ECO:0000313" key="5">
    <source>
        <dbReference type="EMBL" id="GCE01977.1"/>
    </source>
</evidence>
<evidence type="ECO:0000256" key="1">
    <source>
        <dbReference type="ARBA" id="ARBA00037217"/>
    </source>
</evidence>
<dbReference type="PANTHER" id="PTHR10668">
    <property type="entry name" value="PHYTOENE DEHYDROGENASE"/>
    <property type="match status" value="1"/>
</dbReference>
<dbReference type="RefSeq" id="WP_126643539.1">
    <property type="nucleotide sequence ID" value="NZ_BIFH01000055.1"/>
</dbReference>
<comment type="subunit">
    <text evidence="2">Interacts with COX5B; this interaction may contribute to localize PYROXD2 to the inner face of the inner mitochondrial membrane.</text>
</comment>
<dbReference type="Pfam" id="PF01593">
    <property type="entry name" value="Amino_oxidase"/>
    <property type="match status" value="1"/>
</dbReference>
<evidence type="ECO:0000259" key="4">
    <source>
        <dbReference type="Pfam" id="PF01593"/>
    </source>
</evidence>
<dbReference type="GO" id="GO:0016491">
    <property type="term" value="F:oxidoreductase activity"/>
    <property type="evidence" value="ECO:0007669"/>
    <property type="project" value="InterPro"/>
</dbReference>
<dbReference type="PANTHER" id="PTHR10668:SF105">
    <property type="entry name" value="DEHYDROGENASE-RELATED"/>
    <property type="match status" value="1"/>
</dbReference>
<dbReference type="EMBL" id="BIFH01000055">
    <property type="protein sequence ID" value="GCE01977.1"/>
    <property type="molecule type" value="Genomic_DNA"/>
</dbReference>
<gene>
    <name evidence="5" type="ORF">EHYA_09752</name>
</gene>
<dbReference type="SUPFAM" id="SSF51905">
    <property type="entry name" value="FAD/NAD(P)-binding domain"/>
    <property type="match status" value="1"/>
</dbReference>
<organism evidence="5 6">
    <name type="scientific">Embleya hyalina</name>
    <dbReference type="NCBI Taxonomy" id="516124"/>
    <lineage>
        <taxon>Bacteria</taxon>
        <taxon>Bacillati</taxon>
        <taxon>Actinomycetota</taxon>
        <taxon>Actinomycetes</taxon>
        <taxon>Kitasatosporales</taxon>
        <taxon>Streptomycetaceae</taxon>
        <taxon>Embleya</taxon>
    </lineage>
</organism>
<comment type="caution">
    <text evidence="5">The sequence shown here is derived from an EMBL/GenBank/DDBJ whole genome shotgun (WGS) entry which is preliminary data.</text>
</comment>
<dbReference type="Proteomes" id="UP000286931">
    <property type="component" value="Unassembled WGS sequence"/>
</dbReference>
<keyword evidence="6" id="KW-1185">Reference proteome</keyword>
<proteinExistence type="predicted"/>
<dbReference type="InterPro" id="IPR036188">
    <property type="entry name" value="FAD/NAD-bd_sf"/>
</dbReference>
<dbReference type="OrthoDB" id="833207at2"/>
<reference evidence="5 6" key="1">
    <citation type="submission" date="2018-12" db="EMBL/GenBank/DDBJ databases">
        <title>Draft genome sequence of Embleya hyalina NBRC 13850T.</title>
        <authorList>
            <person name="Komaki H."/>
            <person name="Hosoyama A."/>
            <person name="Kimura A."/>
            <person name="Ichikawa N."/>
            <person name="Tamura T."/>
        </authorList>
    </citation>
    <scope>NUCLEOTIDE SEQUENCE [LARGE SCALE GENOMIC DNA]</scope>
    <source>
        <strain evidence="5 6">NBRC 13850</strain>
    </source>
</reference>
<dbReference type="Gene3D" id="3.50.50.60">
    <property type="entry name" value="FAD/NAD(P)-binding domain"/>
    <property type="match status" value="2"/>
</dbReference>
<name>A0A401Z564_9ACTN</name>
<comment type="function">
    <text evidence="1">Probable oxidoreductase that may play a role as regulator of mitochondrial function.</text>
</comment>